<dbReference type="EMBL" id="CP006720">
    <property type="protein sequence ID" value="AHI58577.1"/>
    <property type="molecule type" value="Genomic_DNA"/>
</dbReference>
<dbReference type="HOGENOM" id="CLU_3157969_0_0_14"/>
<name>W6AN12_9MOLU</name>
<organism evidence="1 2">
    <name type="scientific">Spiroplasma mirum ATCC 29335</name>
    <dbReference type="NCBI Taxonomy" id="838561"/>
    <lineage>
        <taxon>Bacteria</taxon>
        <taxon>Bacillati</taxon>
        <taxon>Mycoplasmatota</taxon>
        <taxon>Mollicutes</taxon>
        <taxon>Entomoplasmatales</taxon>
        <taxon>Spiroplasmataceae</taxon>
        <taxon>Spiroplasma</taxon>
    </lineage>
</organism>
<proteinExistence type="predicted"/>
<reference evidence="1 2" key="1">
    <citation type="submission" date="2013-09" db="EMBL/GenBank/DDBJ databases">
        <title>Complete genome sequence of Spiroplasma mirum suckling mouse cataract agent.</title>
        <authorList>
            <person name="Landry C.A."/>
            <person name="Bastian F.O."/>
            <person name="Thune R.L."/>
        </authorList>
    </citation>
    <scope>NUCLEOTIDE SEQUENCE [LARGE SCALE GENOMIC DNA]</scope>
    <source>
        <strain evidence="1 2">SMCA</strain>
    </source>
</reference>
<evidence type="ECO:0000313" key="1">
    <source>
        <dbReference type="EMBL" id="AHI58577.1"/>
    </source>
</evidence>
<dbReference type="AlphaFoldDB" id="W6AN12"/>
<dbReference type="KEGG" id="smia:P344_06370"/>
<dbReference type="Proteomes" id="UP000019260">
    <property type="component" value="Chromosome"/>
</dbReference>
<protein>
    <submittedName>
        <fullName evidence="1">Uncharacterized protein</fullName>
    </submittedName>
</protein>
<evidence type="ECO:0000313" key="2">
    <source>
        <dbReference type="Proteomes" id="UP000019260"/>
    </source>
</evidence>
<accession>W6AN12</accession>
<gene>
    <name evidence="1" type="ORF">P344_06370</name>
</gene>
<keyword evidence="2" id="KW-1185">Reference proteome</keyword>
<sequence length="48" mass="5555">MQNIIKGLIIKYGAHTVVDDEKPHLLIVENKSKMLRDALVHYKKTSHQ</sequence>
<dbReference type="PATRIC" id="fig|838561.3.peg.1221"/>
<dbReference type="RefSeq" id="WP_156028586.1">
    <property type="nucleotide sequence ID" value="NZ_CP002082.1"/>
</dbReference>